<keyword evidence="3" id="KW-1185">Reference proteome</keyword>
<dbReference type="Proteomes" id="UP000633509">
    <property type="component" value="Unassembled WGS sequence"/>
</dbReference>
<keyword evidence="1" id="KW-0812">Transmembrane</keyword>
<keyword evidence="1" id="KW-0472">Membrane</keyword>
<keyword evidence="1" id="KW-1133">Transmembrane helix</keyword>
<feature type="transmembrane region" description="Helical" evidence="1">
    <location>
        <begin position="26"/>
        <end position="43"/>
    </location>
</feature>
<name>A0ABR9LV80_9ACTN</name>
<accession>A0ABR9LV80</accession>
<evidence type="ECO:0000313" key="3">
    <source>
        <dbReference type="Proteomes" id="UP000633509"/>
    </source>
</evidence>
<dbReference type="InterPro" id="IPR024414">
    <property type="entry name" value="Uncharacterised_PrgI"/>
</dbReference>
<reference evidence="2 3" key="1">
    <citation type="submission" date="2020-10" db="EMBL/GenBank/DDBJ databases">
        <title>Sequencing the genomes of 1000 actinobacteria strains.</title>
        <authorList>
            <person name="Klenk H.-P."/>
        </authorList>
    </citation>
    <scope>NUCLEOTIDE SEQUENCE [LARGE SCALE GENOMIC DNA]</scope>
    <source>
        <strain evidence="2 3">DSM 43173</strain>
    </source>
</reference>
<sequence>MSWSVRIPADIEQDDRIVGGFTARQLAILGGTGALLYVAYLIAGERIDLLVFAAGALPIAAAGLLLAIGRRDGVALDRYLLAALRHLVSPKALTSMPEQPTAAPVWAAAHSGPRSAPLRLPAHGVVGDGLIDLGPDGVAAVAEVSTVSFALRTPEEQDALVATFGRWLNSLSGPAQILLRAQRVDLAPTINQLVEGAGALAHPALTTAAHEHASFLADLSARHDLLRRQVLLIIREPADGGQDAAAARALRRVEEAARLLPTCGVTVQLLSAEATGAVLASCFDPAAPPLRADQLAEAGEVITRGEHQ</sequence>
<dbReference type="EMBL" id="JADBEK010000001">
    <property type="protein sequence ID" value="MBE1584551.1"/>
    <property type="molecule type" value="Genomic_DNA"/>
</dbReference>
<gene>
    <name evidence="2" type="ORF">H4W80_002809</name>
</gene>
<evidence type="ECO:0000313" key="2">
    <source>
        <dbReference type="EMBL" id="MBE1584551.1"/>
    </source>
</evidence>
<proteinExistence type="predicted"/>
<evidence type="ECO:0000256" key="1">
    <source>
        <dbReference type="SAM" id="Phobius"/>
    </source>
</evidence>
<organism evidence="2 3">
    <name type="scientific">Nonomuraea angiospora</name>
    <dbReference type="NCBI Taxonomy" id="46172"/>
    <lineage>
        <taxon>Bacteria</taxon>
        <taxon>Bacillati</taxon>
        <taxon>Actinomycetota</taxon>
        <taxon>Actinomycetes</taxon>
        <taxon>Streptosporangiales</taxon>
        <taxon>Streptosporangiaceae</taxon>
        <taxon>Nonomuraea</taxon>
    </lineage>
</organism>
<feature type="transmembrane region" description="Helical" evidence="1">
    <location>
        <begin position="49"/>
        <end position="68"/>
    </location>
</feature>
<evidence type="ECO:0008006" key="4">
    <source>
        <dbReference type="Google" id="ProtNLM"/>
    </source>
</evidence>
<dbReference type="Pfam" id="PF12666">
    <property type="entry name" value="PrgI"/>
    <property type="match status" value="1"/>
</dbReference>
<comment type="caution">
    <text evidence="2">The sequence shown here is derived from an EMBL/GenBank/DDBJ whole genome shotgun (WGS) entry which is preliminary data.</text>
</comment>
<dbReference type="RefSeq" id="WP_192785448.1">
    <property type="nucleotide sequence ID" value="NZ_JADBEK010000001.1"/>
</dbReference>
<protein>
    <recommendedName>
        <fullName evidence="4">PrgI family protein</fullName>
    </recommendedName>
</protein>